<feature type="region of interest" description="Disordered" evidence="1">
    <location>
        <begin position="274"/>
        <end position="293"/>
    </location>
</feature>
<gene>
    <name evidence="3" type="ORF">ACFP90_21735</name>
</gene>
<feature type="domain" description="PatA-like N-terminal" evidence="2">
    <location>
        <begin position="12"/>
        <end position="103"/>
    </location>
</feature>
<evidence type="ECO:0000259" key="2">
    <source>
        <dbReference type="Pfam" id="PF14332"/>
    </source>
</evidence>
<proteinExistence type="predicted"/>
<name>A0ABW1ZQQ3_9DEIO</name>
<evidence type="ECO:0000313" key="4">
    <source>
        <dbReference type="Proteomes" id="UP001596317"/>
    </source>
</evidence>
<dbReference type="EMBL" id="JBHSWB010000002">
    <property type="protein sequence ID" value="MFC6662676.1"/>
    <property type="molecule type" value="Genomic_DNA"/>
</dbReference>
<evidence type="ECO:0000313" key="3">
    <source>
        <dbReference type="EMBL" id="MFC6662676.1"/>
    </source>
</evidence>
<comment type="caution">
    <text evidence="3">The sequence shown here is derived from an EMBL/GenBank/DDBJ whole genome shotgun (WGS) entry which is preliminary data.</text>
</comment>
<sequence>MRDTAVQPPIFSGHLSDMLLASTLQMLHAMGRTCVVHVMAAQGQGRLHYRQGQLIHAIWRGLTGEAALPGLVQATDGTFEVRESTEAVTPTIDRPHELVMMAAVTGVEAHTFVPEEPSEASADLLIMDRADGAAHTPAVLDARDLSLPPTPADHVPIPLQPLTHLTLSGEAWRVLSLMDGQRDIAAISAAARVAVSDVQTLLDRLALDGYVRFGVPMMPPAFWKDVQREATFVLGVACVYLMEEAAEVIEASPGDIPRAMARHFIFELVGATRPDRRTPSSSGSGCCTDRTRN</sequence>
<organism evidence="3 4">
    <name type="scientific">Deinococcus multiflagellatus</name>
    <dbReference type="NCBI Taxonomy" id="1656887"/>
    <lineage>
        <taxon>Bacteria</taxon>
        <taxon>Thermotogati</taxon>
        <taxon>Deinococcota</taxon>
        <taxon>Deinococci</taxon>
        <taxon>Deinococcales</taxon>
        <taxon>Deinococcaceae</taxon>
        <taxon>Deinococcus</taxon>
    </lineage>
</organism>
<reference evidence="4" key="1">
    <citation type="journal article" date="2019" name="Int. J. Syst. Evol. Microbiol.">
        <title>The Global Catalogue of Microorganisms (GCM) 10K type strain sequencing project: providing services to taxonomists for standard genome sequencing and annotation.</title>
        <authorList>
            <consortium name="The Broad Institute Genomics Platform"/>
            <consortium name="The Broad Institute Genome Sequencing Center for Infectious Disease"/>
            <person name="Wu L."/>
            <person name="Ma J."/>
        </authorList>
    </citation>
    <scope>NUCLEOTIDE SEQUENCE [LARGE SCALE GENOMIC DNA]</scope>
    <source>
        <strain evidence="4">CCUG 63830</strain>
    </source>
</reference>
<keyword evidence="4" id="KW-1185">Reference proteome</keyword>
<dbReference type="Proteomes" id="UP001596317">
    <property type="component" value="Unassembled WGS sequence"/>
</dbReference>
<dbReference type="Pfam" id="PF14332">
    <property type="entry name" value="DUF4388"/>
    <property type="match status" value="1"/>
</dbReference>
<protein>
    <submittedName>
        <fullName evidence="3">DUF4388 domain-containing protein</fullName>
    </submittedName>
</protein>
<dbReference type="InterPro" id="IPR025497">
    <property type="entry name" value="PatA-like_N"/>
</dbReference>
<evidence type="ECO:0000256" key="1">
    <source>
        <dbReference type="SAM" id="MobiDB-lite"/>
    </source>
</evidence>
<dbReference type="RefSeq" id="WP_380058646.1">
    <property type="nucleotide sequence ID" value="NZ_JBHSWB010000002.1"/>
</dbReference>
<accession>A0ABW1ZQQ3</accession>